<reference evidence="1" key="1">
    <citation type="journal article" date="2014" name="Nat. Genet.">
        <title>Genome and transcriptome of the porcine whipworm Trichuris suis.</title>
        <authorList>
            <person name="Jex A.R."/>
            <person name="Nejsum P."/>
            <person name="Schwarz E.M."/>
            <person name="Hu L."/>
            <person name="Young N.D."/>
            <person name="Hall R.S."/>
            <person name="Korhonen P.K."/>
            <person name="Liao S."/>
            <person name="Thamsborg S."/>
            <person name="Xia J."/>
            <person name="Xu P."/>
            <person name="Wang S."/>
            <person name="Scheerlinck J.P."/>
            <person name="Hofmann A."/>
            <person name="Sternberg P.W."/>
            <person name="Wang J."/>
            <person name="Gasser R.B."/>
        </authorList>
    </citation>
    <scope>NUCLEOTIDE SEQUENCE [LARGE SCALE GENOMIC DNA]</scope>
    <source>
        <strain evidence="1">DCEP-RM93F</strain>
    </source>
</reference>
<dbReference type="EMBL" id="KL367504">
    <property type="protein sequence ID" value="KFD68535.1"/>
    <property type="molecule type" value="Genomic_DNA"/>
</dbReference>
<protein>
    <submittedName>
        <fullName evidence="1">Uncharacterized protein</fullName>
    </submittedName>
</protein>
<dbReference type="PANTHER" id="PTHR21301:SF11">
    <property type="entry name" value="GIY-YIG DOMAIN-CONTAINING PROTEIN"/>
    <property type="match status" value="1"/>
</dbReference>
<evidence type="ECO:0000313" key="1">
    <source>
        <dbReference type="EMBL" id="KFD68535.1"/>
    </source>
</evidence>
<name>A0A085NGD9_9BILA</name>
<dbReference type="PANTHER" id="PTHR21301">
    <property type="entry name" value="REVERSE TRANSCRIPTASE"/>
    <property type="match status" value="1"/>
</dbReference>
<gene>
    <name evidence="1" type="ORF">M514_19361</name>
</gene>
<accession>A0A085NGD9</accession>
<proteinExistence type="predicted"/>
<dbReference type="AlphaFoldDB" id="A0A085NGD9"/>
<organism evidence="1">
    <name type="scientific">Trichuris suis</name>
    <name type="common">pig whipworm</name>
    <dbReference type="NCBI Taxonomy" id="68888"/>
    <lineage>
        <taxon>Eukaryota</taxon>
        <taxon>Metazoa</taxon>
        <taxon>Ecdysozoa</taxon>
        <taxon>Nematoda</taxon>
        <taxon>Enoplea</taxon>
        <taxon>Dorylaimia</taxon>
        <taxon>Trichinellida</taxon>
        <taxon>Trichuridae</taxon>
        <taxon>Trichuris</taxon>
    </lineage>
</organism>
<sequence length="346" mass="39036">MHRDLKASLMATLQGDPNWADTLPVVLMGMRAAFKPDIRTSAAELVLGEALRLPAQYFDRASHVHLTLVIITSSPSSPPVSLKLLVRPSPSRLQKPPQTPADLYLVRSLPVPAACHVLRGLNYVPFPKTPPVLEIIGSFEQGLSSTEQNKATEIKFAIADLLLHHRCTQVSNLDRSDMRVLRNLKAQNERMITKADKDSTTYTLLRSDPTDQTRKALRSLLLEYERESKEGRLSTLANHLKYSSSFKCPEMYGLPKIHKPDVPFRRIVCSVQSITHELCSYLKSIIQPVVGKRESAVKNCKDFVEQIRLFEASPSDILVSYDVKDLFYERTNTVYAQCSPRTPLRR</sequence>
<dbReference type="Proteomes" id="UP000030758">
    <property type="component" value="Unassembled WGS sequence"/>
</dbReference>